<dbReference type="Proteomes" id="UP000249873">
    <property type="component" value="Chromosome"/>
</dbReference>
<feature type="domain" description="6-phosphogluconate dehydrogenase C-terminal" evidence="19">
    <location>
        <begin position="338"/>
        <end position="620"/>
    </location>
</feature>
<dbReference type="InterPro" id="IPR006113">
    <property type="entry name" value="6PGDH_Gnd/GntZ"/>
</dbReference>
<organism evidence="20 21">
    <name type="scientific">Arcticibacterium luteifluviistationis</name>
    <dbReference type="NCBI Taxonomy" id="1784714"/>
    <lineage>
        <taxon>Bacteria</taxon>
        <taxon>Pseudomonadati</taxon>
        <taxon>Bacteroidota</taxon>
        <taxon>Cytophagia</taxon>
        <taxon>Cytophagales</taxon>
        <taxon>Leadbetterellaceae</taxon>
        <taxon>Arcticibacterium</taxon>
    </lineage>
</organism>
<dbReference type="InterPro" id="IPR027417">
    <property type="entry name" value="P-loop_NTPase"/>
</dbReference>
<dbReference type="SUPFAM" id="SSF48179">
    <property type="entry name" value="6-phosphogluconate dehydrogenase C-terminal domain-like"/>
    <property type="match status" value="1"/>
</dbReference>
<protein>
    <recommendedName>
        <fullName evidence="7 18">6-phosphogluconate dehydrogenase, decarboxylating</fullName>
        <ecNumber evidence="18">1.1.1.44</ecNumber>
    </recommendedName>
</protein>
<dbReference type="GO" id="GO:0050661">
    <property type="term" value="F:NADP binding"/>
    <property type="evidence" value="ECO:0007669"/>
    <property type="project" value="InterPro"/>
</dbReference>
<dbReference type="NCBIfam" id="NF006765">
    <property type="entry name" value="PRK09287.1"/>
    <property type="match status" value="1"/>
</dbReference>
<dbReference type="InterPro" id="IPR013328">
    <property type="entry name" value="6PGD_dom2"/>
</dbReference>
<dbReference type="GO" id="GO:0006098">
    <property type="term" value="P:pentose-phosphate shunt"/>
    <property type="evidence" value="ECO:0007669"/>
    <property type="project" value="UniProtKB-UniPathway"/>
</dbReference>
<dbReference type="InterPro" id="IPR008927">
    <property type="entry name" value="6-PGluconate_DH-like_C_sf"/>
</dbReference>
<dbReference type="Gene3D" id="3.40.50.300">
    <property type="entry name" value="P-loop containing nucleotide triphosphate hydrolases"/>
    <property type="match status" value="1"/>
</dbReference>
<evidence type="ECO:0000256" key="3">
    <source>
        <dbReference type="ARBA" id="ARBA00004874"/>
    </source>
</evidence>
<comment type="similarity">
    <text evidence="4 18">Belongs to the 6-phosphogluconate dehydrogenase family.</text>
</comment>
<proteinExistence type="inferred from homology"/>
<evidence type="ECO:0000256" key="5">
    <source>
        <dbReference type="ARBA" id="ARBA00008420"/>
    </source>
</evidence>
<dbReference type="KEGG" id="als:DJ013_10580"/>
<evidence type="ECO:0000256" key="10">
    <source>
        <dbReference type="ARBA" id="ARBA00022777"/>
    </source>
</evidence>
<evidence type="ECO:0000256" key="11">
    <source>
        <dbReference type="ARBA" id="ARBA00022840"/>
    </source>
</evidence>
<sequence length="620" mass="68787">MGVSGCGKSTVGDMLAKELNVPFYDGDDFHPQVNINKMSEGIPLNDDDRQGWLESMNKKALAAKEGAVFACSALKEKYREILFKNTGNDAYLIYLEGSFELIDARMQARKDHFMPPDLLKSQFATLEVPNYGLHISIDQNPENILKDITNQMEKPTQEFGLVGLGVMGKSLARNLANHGFNLALYNRYAKGSEEKVAERFINEFDELKTAKGFEDMRGFVQSLEKPRRVFLMVNAGKVTDYVISELSELLDEGDVIIDGGNSHFTNTERRGAELAEKGIQFIGTGVSGGEEGALKGPSIMPSGDKTAYDKIAPYLEAIAAKDKNGKGCCTYVGKGGSGHYIKMVHNGIEYAEMQLLAEVFAILRYNNGLSPNVISTILEEWNKGVLSSYLLEITYKLLKKKEGDKYMVDIILDQAGNKGTGSWTTESMATLGIPATMISSALFARYISAFRTKRTELTAKFDFKIENQSTTEVEDLKKAYLLARLVNHQQGFELIAEASSRYEWGLNLSEIARIWTNGCIIRSGLMETLIDTLKNSTSLLLSENKEKLSSELQALRNIATVGINSGISMPCHLSALDYLNANLYNHPTANIIQAQRDFFGAHTYKRVDAANGKSYHTIWE</sequence>
<comment type="pathway">
    <text evidence="2">Carbohydrate acid metabolism.</text>
</comment>
<evidence type="ECO:0000256" key="18">
    <source>
        <dbReference type="RuleBase" id="RU000485"/>
    </source>
</evidence>
<dbReference type="InterPro" id="IPR031322">
    <property type="entry name" value="Shikimate/glucono_kinase"/>
</dbReference>
<comment type="pathway">
    <text evidence="3 18">Carbohydrate degradation; pentose phosphate pathway; D-ribulose 5-phosphate from D-glucose 6-phosphate (oxidative stage): step 3/3.</text>
</comment>
<dbReference type="GO" id="GO:0005524">
    <property type="term" value="F:ATP binding"/>
    <property type="evidence" value="ECO:0007669"/>
    <property type="project" value="UniProtKB-KW"/>
</dbReference>
<comment type="catalytic activity">
    <reaction evidence="16">
        <text>D-gluconate + ATP = 6-phospho-D-gluconate + ADP + H(+)</text>
        <dbReference type="Rhea" id="RHEA:19433"/>
        <dbReference type="ChEBI" id="CHEBI:15378"/>
        <dbReference type="ChEBI" id="CHEBI:18391"/>
        <dbReference type="ChEBI" id="CHEBI:30616"/>
        <dbReference type="ChEBI" id="CHEBI:58759"/>
        <dbReference type="ChEBI" id="CHEBI:456216"/>
        <dbReference type="EC" id="2.7.1.12"/>
    </reaction>
</comment>
<dbReference type="FunFam" id="3.40.50.300:FF:000522">
    <property type="entry name" value="Gluconokinase"/>
    <property type="match status" value="1"/>
</dbReference>
<dbReference type="EC" id="1.1.1.44" evidence="18"/>
<dbReference type="CDD" id="cd02021">
    <property type="entry name" value="GntK"/>
    <property type="match status" value="1"/>
</dbReference>
<keyword evidence="21" id="KW-1185">Reference proteome</keyword>
<evidence type="ECO:0000256" key="16">
    <source>
        <dbReference type="ARBA" id="ARBA00048090"/>
    </source>
</evidence>
<dbReference type="PROSITE" id="PS00461">
    <property type="entry name" value="6PGD"/>
    <property type="match status" value="1"/>
</dbReference>
<evidence type="ECO:0000313" key="20">
    <source>
        <dbReference type="EMBL" id="AWW00877.1"/>
    </source>
</evidence>
<keyword evidence="12 18" id="KW-0521">NADP</keyword>
<keyword evidence="13 18" id="KW-0560">Oxidoreductase</keyword>
<reference evidence="20 21" key="1">
    <citation type="submission" date="2018-05" db="EMBL/GenBank/DDBJ databases">
        <title>Complete genome sequence of Arcticibacterium luteifluviistationis SM1504T, a cytophagaceae bacterium isolated from Arctic surface seawater.</title>
        <authorList>
            <person name="Li Y."/>
            <person name="Qin Q.-L."/>
        </authorList>
    </citation>
    <scope>NUCLEOTIDE SEQUENCE [LARGE SCALE GENOMIC DNA]</scope>
    <source>
        <strain evidence="20 21">SM1504</strain>
    </source>
</reference>
<evidence type="ECO:0000259" key="19">
    <source>
        <dbReference type="SMART" id="SM01350"/>
    </source>
</evidence>
<evidence type="ECO:0000256" key="1">
    <source>
        <dbReference type="ARBA" id="ARBA00002526"/>
    </source>
</evidence>
<name>A0A2Z4GHV6_9BACT</name>
<keyword evidence="11" id="KW-0067">ATP-binding</keyword>
<dbReference type="SMART" id="SM01350">
    <property type="entry name" value="6PGD"/>
    <property type="match status" value="1"/>
</dbReference>
<evidence type="ECO:0000256" key="13">
    <source>
        <dbReference type="ARBA" id="ARBA00023002"/>
    </source>
</evidence>
<dbReference type="GO" id="GO:0019521">
    <property type="term" value="P:D-gluconate metabolic process"/>
    <property type="evidence" value="ECO:0007669"/>
    <property type="project" value="UniProtKB-KW"/>
</dbReference>
<dbReference type="GO" id="GO:0046316">
    <property type="term" value="F:gluconokinase activity"/>
    <property type="evidence" value="ECO:0007669"/>
    <property type="project" value="UniProtKB-EC"/>
</dbReference>
<dbReference type="SUPFAM" id="SSF51735">
    <property type="entry name" value="NAD(P)-binding Rossmann-fold domains"/>
    <property type="match status" value="1"/>
</dbReference>
<dbReference type="SUPFAM" id="SSF52540">
    <property type="entry name" value="P-loop containing nucleoside triphosphate hydrolases"/>
    <property type="match status" value="1"/>
</dbReference>
<keyword evidence="14 18" id="KW-0311">Gluconate utilization</keyword>
<dbReference type="Pfam" id="PF00393">
    <property type="entry name" value="6PGD"/>
    <property type="match status" value="1"/>
</dbReference>
<comment type="catalytic activity">
    <reaction evidence="17 18">
        <text>6-phospho-D-gluconate + NADP(+) = D-ribulose 5-phosphate + CO2 + NADPH</text>
        <dbReference type="Rhea" id="RHEA:10116"/>
        <dbReference type="ChEBI" id="CHEBI:16526"/>
        <dbReference type="ChEBI" id="CHEBI:57783"/>
        <dbReference type="ChEBI" id="CHEBI:58121"/>
        <dbReference type="ChEBI" id="CHEBI:58349"/>
        <dbReference type="ChEBI" id="CHEBI:58759"/>
        <dbReference type="EC" id="1.1.1.44"/>
    </reaction>
</comment>
<keyword evidence="10" id="KW-0418">Kinase</keyword>
<evidence type="ECO:0000256" key="6">
    <source>
        <dbReference type="ARBA" id="ARBA00011738"/>
    </source>
</evidence>
<dbReference type="Gene3D" id="3.40.50.720">
    <property type="entry name" value="NAD(P)-binding Rossmann-like Domain"/>
    <property type="match status" value="1"/>
</dbReference>
<evidence type="ECO:0000313" key="21">
    <source>
        <dbReference type="Proteomes" id="UP000249873"/>
    </source>
</evidence>
<dbReference type="Pfam" id="PF01202">
    <property type="entry name" value="SKI"/>
    <property type="match status" value="1"/>
</dbReference>
<evidence type="ECO:0000256" key="14">
    <source>
        <dbReference type="ARBA" id="ARBA00023064"/>
    </source>
</evidence>
<keyword evidence="9" id="KW-0547">Nucleotide-binding</keyword>
<evidence type="ECO:0000256" key="12">
    <source>
        <dbReference type="ARBA" id="ARBA00022857"/>
    </source>
</evidence>
<dbReference type="NCBIfam" id="TIGR00873">
    <property type="entry name" value="gnd"/>
    <property type="match status" value="1"/>
</dbReference>
<dbReference type="NCBIfam" id="TIGR01313">
    <property type="entry name" value="therm_gnt_kin"/>
    <property type="match status" value="1"/>
</dbReference>
<dbReference type="FunFam" id="1.10.1040.10:FF:000032">
    <property type="entry name" value="6-phosphogluconate dehydrogenase, decarboxylating"/>
    <property type="match status" value="1"/>
</dbReference>
<evidence type="ECO:0000256" key="7">
    <source>
        <dbReference type="ARBA" id="ARBA00018193"/>
    </source>
</evidence>
<evidence type="ECO:0000256" key="15">
    <source>
        <dbReference type="ARBA" id="ARBA00023126"/>
    </source>
</evidence>
<evidence type="ECO:0000256" key="2">
    <source>
        <dbReference type="ARBA" id="ARBA00004761"/>
    </source>
</evidence>
<accession>A0A2Z4GHV6</accession>
<dbReference type="PRINTS" id="PR00076">
    <property type="entry name" value="6PGDHDRGNASE"/>
</dbReference>
<dbReference type="Gene3D" id="1.20.5.320">
    <property type="entry name" value="6-Phosphogluconate Dehydrogenase, domain 3"/>
    <property type="match status" value="1"/>
</dbReference>
<evidence type="ECO:0000256" key="17">
    <source>
        <dbReference type="ARBA" id="ARBA00048640"/>
    </source>
</evidence>
<dbReference type="InterPro" id="IPR006184">
    <property type="entry name" value="6PGdom_BS"/>
</dbReference>
<comment type="function">
    <text evidence="1">Catalyzes the oxidative decarboxylation of 6-phosphogluconate to ribulose 5-phosphate and CO(2), with concomitant reduction of NADP to NADPH.</text>
</comment>
<dbReference type="InterPro" id="IPR006001">
    <property type="entry name" value="Therm_gnt_kin"/>
</dbReference>
<dbReference type="UniPathway" id="UPA00115">
    <property type="reaction ID" value="UER00410"/>
</dbReference>
<comment type="similarity">
    <text evidence="5">Belongs to the gluconokinase GntK/GntV family.</text>
</comment>
<dbReference type="EMBL" id="CP029480">
    <property type="protein sequence ID" value="AWW00877.1"/>
    <property type="molecule type" value="Genomic_DNA"/>
</dbReference>
<dbReference type="Pfam" id="PF03446">
    <property type="entry name" value="NAD_binding_2"/>
    <property type="match status" value="1"/>
</dbReference>
<evidence type="ECO:0000256" key="8">
    <source>
        <dbReference type="ARBA" id="ARBA00022679"/>
    </source>
</evidence>
<comment type="subunit">
    <text evidence="6">Homodimer.</text>
</comment>
<gene>
    <name evidence="20" type="ORF">DJ013_10580</name>
</gene>
<dbReference type="Gene3D" id="1.10.1040.10">
    <property type="entry name" value="N-(1-d-carboxylethyl)-l-norvaline Dehydrogenase, domain 2"/>
    <property type="match status" value="1"/>
</dbReference>
<dbReference type="InterPro" id="IPR006114">
    <property type="entry name" value="6PGDH_C"/>
</dbReference>
<dbReference type="PANTHER" id="PTHR11811">
    <property type="entry name" value="6-PHOSPHOGLUCONATE DEHYDROGENASE"/>
    <property type="match status" value="1"/>
</dbReference>
<dbReference type="OrthoDB" id="9804542at2"/>
<evidence type="ECO:0000256" key="4">
    <source>
        <dbReference type="ARBA" id="ARBA00008419"/>
    </source>
</evidence>
<dbReference type="InterPro" id="IPR006183">
    <property type="entry name" value="Pgluconate_DH"/>
</dbReference>
<dbReference type="InterPro" id="IPR006115">
    <property type="entry name" value="6PGDH_NADP-bd"/>
</dbReference>
<evidence type="ECO:0000256" key="9">
    <source>
        <dbReference type="ARBA" id="ARBA00022741"/>
    </source>
</evidence>
<keyword evidence="8" id="KW-0808">Transferase</keyword>
<dbReference type="GO" id="GO:0004616">
    <property type="term" value="F:phosphogluconate dehydrogenase (decarboxylating) activity"/>
    <property type="evidence" value="ECO:0007669"/>
    <property type="project" value="UniProtKB-EC"/>
</dbReference>
<dbReference type="InterPro" id="IPR036291">
    <property type="entry name" value="NAD(P)-bd_dom_sf"/>
</dbReference>
<dbReference type="AlphaFoldDB" id="A0A2Z4GHV6"/>
<keyword evidence="15 18" id="KW-0570">Pentose shunt</keyword>